<reference evidence="3 4" key="1">
    <citation type="journal article" date="2022" name="Microbiol. Resour. Announc.">
        <title>Complete Genome Sequence of the Hyperthermophilic and Acidophilic Archaeon Saccharolobus caldissimus Strain HS-3T.</title>
        <authorList>
            <person name="Sakai H.D."/>
            <person name="Kurosawa N."/>
        </authorList>
    </citation>
    <scope>NUCLEOTIDE SEQUENCE [LARGE SCALE GENOMIC DNA]</scope>
    <source>
        <strain evidence="3 4">JCM32116</strain>
    </source>
</reference>
<dbReference type="InterPro" id="IPR008928">
    <property type="entry name" value="6-hairpin_glycosidase_sf"/>
</dbReference>
<sequence length="845" mass="97827">MKYTYSYVLDSGIPLGGIGTGSVEIRADGRLYEWTIFNNGGYAERQEIRYTYYLDETSSFFAARQKGKVRILQAFDYYYGGNPYTLPWLKPVRQTEFIGEPPIAYLKFLDDFTISMKAFSPFIPLDLKNSSLPAVIFKMTSEDVTEFLMGIKNPFNNGKVDFKENTLVLTGETDPKDPRYNGNLCIRVLGDDVFGRYAERFDFWNEFRGKGKLESKSGNGNYGIIGGRGNKVTFILTWYFPNHVLTNGERIGHFYENFFRNCEEVADYVEFNMDYLEHKTTLFHDLLYNVKGIESWIADLVGSQLTTLIKTTWLGKDGFFGIWEGYFNTAESRKNDSFPYTGGPVHTALNTIDVLTYSIYAILVLFPELAKRIILQFKDKIIREGTPEHIIYSLAFEENRVKFLEKISKDPSIPTNYNKLVLTIREIVKETGKDPRGRVPHFFTDSLRVDEYHRIDLNPEFVLMWYLISKMTGDKEFLKSVYEEAKEAIESTMRTQTFNGLIYHTLPAGLEWIKYVNSLFSNLPRGDTNSSFLLGINLIPLSIQTYDDWSMLGITSFTSILWIASLQAFNEASKILNIREKYDYETLVKRLLEYLWNGEYFDLWYDPLSGFRDRACNASQLLGHWYATLLGFKFLEDEIIKSSLRAIIKYNLKEDEGLINGAYPSGIRGRYDNPLNIPATIQMDSPWSGVEFYFASHLIYEKMVKEGEEVLKGIYDRYKVAGNFWNHLEWGSHYSRPLSSITIIAAYEGIRYDGFTKTLTIDPAVGELEWILLLPTCWGRIKVNENIISIKIYHGKLDIIRLILPKIPREIRINNMKIDYEVKKNEIVLNREILLGENEIMELSF</sequence>
<dbReference type="PANTHER" id="PTHR12654:SF0">
    <property type="entry name" value="NON-LYSOSOMAL GLUCOSYLCERAMIDASE"/>
    <property type="match status" value="1"/>
</dbReference>
<proteinExistence type="predicted"/>
<dbReference type="GO" id="GO:0008422">
    <property type="term" value="F:beta-glucosidase activity"/>
    <property type="evidence" value="ECO:0007669"/>
    <property type="project" value="TreeGrafter"/>
</dbReference>
<dbReference type="InterPro" id="IPR012341">
    <property type="entry name" value="6hp_glycosidase-like_sf"/>
</dbReference>
<dbReference type="SUPFAM" id="SSF48208">
    <property type="entry name" value="Six-hairpin glycosidases"/>
    <property type="match status" value="1"/>
</dbReference>
<dbReference type="GO" id="GO:0005975">
    <property type="term" value="P:carbohydrate metabolic process"/>
    <property type="evidence" value="ECO:0007669"/>
    <property type="project" value="InterPro"/>
</dbReference>
<evidence type="ECO:0000313" key="4">
    <source>
        <dbReference type="Proteomes" id="UP001319921"/>
    </source>
</evidence>
<feature type="domain" description="Glycosyl-hydrolase family 116 N-terminal" evidence="2">
    <location>
        <begin position="12"/>
        <end position="269"/>
    </location>
</feature>
<feature type="domain" description="Glycosyl-hydrolase family 116 catalytic region" evidence="1">
    <location>
        <begin position="544"/>
        <end position="750"/>
    </location>
</feature>
<dbReference type="EMBL" id="AP025226">
    <property type="protein sequence ID" value="BDB99445.1"/>
    <property type="molecule type" value="Genomic_DNA"/>
</dbReference>
<keyword evidence="4" id="KW-1185">Reference proteome</keyword>
<dbReference type="AlphaFoldDB" id="A0AAQ4CUG4"/>
<feature type="domain" description="Glycosyl-hydrolase family 116 catalytic region" evidence="1">
    <location>
        <begin position="338"/>
        <end position="495"/>
    </location>
</feature>
<dbReference type="Pfam" id="PF12215">
    <property type="entry name" value="Glyco_hydr_116N"/>
    <property type="match status" value="1"/>
</dbReference>
<dbReference type="InterPro" id="IPR024462">
    <property type="entry name" value="GH116_N"/>
</dbReference>
<dbReference type="Gene3D" id="1.50.10.10">
    <property type="match status" value="1"/>
</dbReference>
<evidence type="ECO:0000313" key="3">
    <source>
        <dbReference type="EMBL" id="BDB99445.1"/>
    </source>
</evidence>
<dbReference type="PANTHER" id="PTHR12654">
    <property type="entry name" value="BILE ACID BETA-GLUCOSIDASE-RELATED"/>
    <property type="match status" value="1"/>
</dbReference>
<dbReference type="InterPro" id="IPR006775">
    <property type="entry name" value="GH116_catalytic"/>
</dbReference>
<accession>A0AAQ4CUG4</accession>
<name>A0AAQ4CUG4_9CREN</name>
<protein>
    <recommendedName>
        <fullName evidence="5">Beta-glucosidase</fullName>
    </recommendedName>
</protein>
<gene>
    <name evidence="3" type="ORF">SACC_24620</name>
</gene>
<dbReference type="KEGG" id="scas:SACC_24620"/>
<dbReference type="Proteomes" id="UP001319921">
    <property type="component" value="Chromosome"/>
</dbReference>
<dbReference type="RefSeq" id="WP_229569760.1">
    <property type="nucleotide sequence ID" value="NZ_AP025226.1"/>
</dbReference>
<evidence type="ECO:0008006" key="5">
    <source>
        <dbReference type="Google" id="ProtNLM"/>
    </source>
</evidence>
<evidence type="ECO:0000259" key="2">
    <source>
        <dbReference type="Pfam" id="PF12215"/>
    </source>
</evidence>
<dbReference type="Pfam" id="PF04685">
    <property type="entry name" value="DUF608"/>
    <property type="match status" value="2"/>
</dbReference>
<organism evidence="3 4">
    <name type="scientific">Saccharolobus caldissimus</name>
    <dbReference type="NCBI Taxonomy" id="1702097"/>
    <lineage>
        <taxon>Archaea</taxon>
        <taxon>Thermoproteota</taxon>
        <taxon>Thermoprotei</taxon>
        <taxon>Sulfolobales</taxon>
        <taxon>Sulfolobaceae</taxon>
        <taxon>Saccharolobus</taxon>
    </lineage>
</organism>
<evidence type="ECO:0000259" key="1">
    <source>
        <dbReference type="Pfam" id="PF04685"/>
    </source>
</evidence>
<dbReference type="GeneID" id="68867183"/>
<dbReference type="InterPro" id="IPR052566">
    <property type="entry name" value="Non-lysos_glucosylceramidase"/>
</dbReference>